<evidence type="ECO:0000256" key="3">
    <source>
        <dbReference type="ARBA" id="ARBA00023034"/>
    </source>
</evidence>
<dbReference type="EMBL" id="LT635764">
    <property type="protein sequence ID" value="SGZ48668.1"/>
    <property type="molecule type" value="Genomic_DNA"/>
</dbReference>
<dbReference type="InterPro" id="IPR049176">
    <property type="entry name" value="COG5_N"/>
</dbReference>
<gene>
    <name evidence="8" type="ORF">SAMEA4029009_CIC11G00000000741</name>
</gene>
<dbReference type="Pfam" id="PF10392">
    <property type="entry name" value="COG5_N"/>
    <property type="match status" value="1"/>
</dbReference>
<evidence type="ECO:0000313" key="8">
    <source>
        <dbReference type="EMBL" id="SGZ48668.1"/>
    </source>
</evidence>
<comment type="subcellular location">
    <subcellularLocation>
        <location evidence="1">Golgi apparatus membrane</location>
        <topology evidence="1">Peripheral membrane protein</topology>
    </subcellularLocation>
</comment>
<organism evidence="8 9">
    <name type="scientific">Sungouiella intermedia</name>
    <dbReference type="NCBI Taxonomy" id="45354"/>
    <lineage>
        <taxon>Eukaryota</taxon>
        <taxon>Fungi</taxon>
        <taxon>Dikarya</taxon>
        <taxon>Ascomycota</taxon>
        <taxon>Saccharomycotina</taxon>
        <taxon>Pichiomycetes</taxon>
        <taxon>Metschnikowiaceae</taxon>
        <taxon>Sungouiella</taxon>
    </lineage>
</organism>
<dbReference type="AlphaFoldDB" id="A0A1L0BAH7"/>
<feature type="domain" description="Conserved oligomeric Golgi complex subunit 5 helical" evidence="7">
    <location>
        <begin position="184"/>
        <end position="369"/>
    </location>
</feature>
<feature type="domain" description="Conserved oligomeric Golgi complex subunit 5 N-terminal" evidence="6">
    <location>
        <begin position="8"/>
        <end position="140"/>
    </location>
</feature>
<protein>
    <recommendedName>
        <fullName evidence="2">Conserved oligomeric Golgi complex subunit 5</fullName>
    </recommendedName>
</protein>
<sequence>MLELEDFEAFIEDGFDPLKFSASLLLATNVADDSELDLWTPIKKLQFDANEVEKRMEKLASANHELLIENFSRIESTRALLDAQINPLTARMKKAFQRINNDIVQPYDDAVKLNGAMKRVHATLNLLRGAGFFFLFVQQLQDCEKQHESLSDSKNVVRLARLHRQVGEMFTKNVFSTSEDPVDLLSLKLVRDYQPIFQVKTTDLTNELSAKISNDLGHHSSFVASNENLQNNIVALSILDETELFTLLDKGAMSKSIQVALTSLTRSLQSPRNFETVLIEVNQTSTNFVATLSELLMNSRVIKLDGKSSQENLLENFENSLALEGSSIANVYWARLSYKFKKNLVATMARGGPIARNLRSHSASISASVIKVLDGKAKEEMAEAVALINSHGP</sequence>
<keyword evidence="4" id="KW-0472">Membrane</keyword>
<evidence type="ECO:0000256" key="4">
    <source>
        <dbReference type="ARBA" id="ARBA00023136"/>
    </source>
</evidence>
<dbReference type="Proteomes" id="UP000182259">
    <property type="component" value="Chromosome I"/>
</dbReference>
<evidence type="ECO:0000256" key="2">
    <source>
        <dbReference type="ARBA" id="ARBA00020974"/>
    </source>
</evidence>
<dbReference type="GO" id="GO:0006891">
    <property type="term" value="P:intra-Golgi vesicle-mediated transport"/>
    <property type="evidence" value="ECO:0007669"/>
    <property type="project" value="InterPro"/>
</dbReference>
<dbReference type="Pfam" id="PF20649">
    <property type="entry name" value="COG5_C"/>
    <property type="match status" value="1"/>
</dbReference>
<evidence type="ECO:0000256" key="1">
    <source>
        <dbReference type="ARBA" id="ARBA00004395"/>
    </source>
</evidence>
<dbReference type="GO" id="GO:0017119">
    <property type="term" value="C:Golgi transport complex"/>
    <property type="evidence" value="ECO:0007669"/>
    <property type="project" value="InterPro"/>
</dbReference>
<evidence type="ECO:0000313" key="9">
    <source>
        <dbReference type="Proteomes" id="UP000182259"/>
    </source>
</evidence>
<evidence type="ECO:0000256" key="5">
    <source>
        <dbReference type="SAM" id="Coils"/>
    </source>
</evidence>
<dbReference type="GO" id="GO:0000139">
    <property type="term" value="C:Golgi membrane"/>
    <property type="evidence" value="ECO:0007669"/>
    <property type="project" value="UniProtKB-SubCell"/>
</dbReference>
<dbReference type="InterPro" id="IPR019465">
    <property type="entry name" value="Cog5"/>
</dbReference>
<keyword evidence="5" id="KW-0175">Coiled coil</keyword>
<evidence type="ECO:0000259" key="6">
    <source>
        <dbReference type="Pfam" id="PF10392"/>
    </source>
</evidence>
<keyword evidence="3" id="KW-0333">Golgi apparatus</keyword>
<proteinExistence type="predicted"/>
<reference evidence="8 9" key="1">
    <citation type="submission" date="2016-10" db="EMBL/GenBank/DDBJ databases">
        <authorList>
            <person name="de Groot N.N."/>
        </authorList>
    </citation>
    <scope>NUCLEOTIDE SEQUENCE [LARGE SCALE GENOMIC DNA]</scope>
    <source>
        <strain evidence="8 9">PYCC 4715</strain>
    </source>
</reference>
<feature type="coiled-coil region" evidence="5">
    <location>
        <begin position="42"/>
        <end position="69"/>
    </location>
</feature>
<accession>A0A1L0BAH7</accession>
<dbReference type="PANTHER" id="PTHR13228:SF3">
    <property type="entry name" value="CONSERVED OLIGOMERIC GOLGI COMPLEX SUBUNIT 5"/>
    <property type="match status" value="1"/>
</dbReference>
<name>A0A1L0BAH7_9ASCO</name>
<evidence type="ECO:0000259" key="7">
    <source>
        <dbReference type="Pfam" id="PF20649"/>
    </source>
</evidence>
<dbReference type="PANTHER" id="PTHR13228">
    <property type="entry name" value="CONSERVED OLIGOMERIC GOLGI COMPLEX COMPONENT 5"/>
    <property type="match status" value="1"/>
</dbReference>
<dbReference type="InterPro" id="IPR048485">
    <property type="entry name" value="COG5_helical"/>
</dbReference>